<accession>A0A1I7X0N2</accession>
<evidence type="ECO:0000259" key="2">
    <source>
        <dbReference type="PROSITE" id="PS50011"/>
    </source>
</evidence>
<dbReference type="Pfam" id="PF00069">
    <property type="entry name" value="Pkinase"/>
    <property type="match status" value="1"/>
</dbReference>
<dbReference type="Gene3D" id="1.20.1270.60">
    <property type="entry name" value="Arfaptin homology (AH) domain/BAR domain"/>
    <property type="match status" value="1"/>
</dbReference>
<proteinExistence type="predicted"/>
<feature type="transmembrane region" description="Helical" evidence="1">
    <location>
        <begin position="269"/>
        <end position="293"/>
    </location>
</feature>
<keyword evidence="1" id="KW-0472">Membrane</keyword>
<feature type="transmembrane region" description="Helical" evidence="1">
    <location>
        <begin position="321"/>
        <end position="352"/>
    </location>
</feature>
<protein>
    <submittedName>
        <fullName evidence="4">Protein kinase domain-containing protein</fullName>
    </submittedName>
</protein>
<evidence type="ECO:0000313" key="4">
    <source>
        <dbReference type="WBParaSite" id="Hba_11015"/>
    </source>
</evidence>
<keyword evidence="1" id="KW-0812">Transmembrane</keyword>
<dbReference type="WBParaSite" id="Hba_11015">
    <property type="protein sequence ID" value="Hba_11015"/>
    <property type="gene ID" value="Hba_11015"/>
</dbReference>
<keyword evidence="3" id="KW-1185">Reference proteome</keyword>
<dbReference type="Gene3D" id="3.30.1520.10">
    <property type="entry name" value="Phox-like domain"/>
    <property type="match status" value="2"/>
</dbReference>
<reference evidence="4" key="1">
    <citation type="submission" date="2016-11" db="UniProtKB">
        <authorList>
            <consortium name="WormBaseParasite"/>
        </authorList>
    </citation>
    <scope>IDENTIFICATION</scope>
</reference>
<dbReference type="SUPFAM" id="SSF64268">
    <property type="entry name" value="PX domain"/>
    <property type="match status" value="1"/>
</dbReference>
<dbReference type="GO" id="GO:0005524">
    <property type="term" value="F:ATP binding"/>
    <property type="evidence" value="ECO:0007669"/>
    <property type="project" value="InterPro"/>
</dbReference>
<dbReference type="InterPro" id="IPR027267">
    <property type="entry name" value="AH/BAR_dom_sf"/>
</dbReference>
<keyword evidence="1" id="KW-1133">Transmembrane helix</keyword>
<dbReference type="SUPFAM" id="SSF56112">
    <property type="entry name" value="Protein kinase-like (PK-like)"/>
    <property type="match status" value="1"/>
</dbReference>
<dbReference type="PANTHER" id="PTHR45850:SF1">
    <property type="entry name" value="SORTING NEXIN 6, ISOFORM B"/>
    <property type="match status" value="1"/>
</dbReference>
<dbReference type="GO" id="GO:0090389">
    <property type="term" value="P:phagosome-lysosome fusion involved in apoptotic cell clearance"/>
    <property type="evidence" value="ECO:0007669"/>
    <property type="project" value="TreeGrafter"/>
</dbReference>
<evidence type="ECO:0000313" key="3">
    <source>
        <dbReference type="Proteomes" id="UP000095283"/>
    </source>
</evidence>
<dbReference type="Proteomes" id="UP000095283">
    <property type="component" value="Unplaced"/>
</dbReference>
<dbReference type="PROSITE" id="PS50011">
    <property type="entry name" value="PROTEIN_KINASE_DOM"/>
    <property type="match status" value="1"/>
</dbReference>
<dbReference type="Gene3D" id="1.10.510.10">
    <property type="entry name" value="Transferase(Phosphotransferase) domain 1"/>
    <property type="match status" value="1"/>
</dbReference>
<feature type="domain" description="Protein kinase" evidence="2">
    <location>
        <begin position="247"/>
        <end position="433"/>
    </location>
</feature>
<organism evidence="3 4">
    <name type="scientific">Heterorhabditis bacteriophora</name>
    <name type="common">Entomopathogenic nematode worm</name>
    <dbReference type="NCBI Taxonomy" id="37862"/>
    <lineage>
        <taxon>Eukaryota</taxon>
        <taxon>Metazoa</taxon>
        <taxon>Ecdysozoa</taxon>
        <taxon>Nematoda</taxon>
        <taxon>Chromadorea</taxon>
        <taxon>Rhabditida</taxon>
        <taxon>Rhabditina</taxon>
        <taxon>Rhabditomorpha</taxon>
        <taxon>Strongyloidea</taxon>
        <taxon>Heterorhabditidae</taxon>
        <taxon>Heterorhabditis</taxon>
    </lineage>
</organism>
<dbReference type="GO" id="GO:0035091">
    <property type="term" value="F:phosphatidylinositol binding"/>
    <property type="evidence" value="ECO:0007669"/>
    <property type="project" value="InterPro"/>
</dbReference>
<dbReference type="InterPro" id="IPR000719">
    <property type="entry name" value="Prot_kinase_dom"/>
</dbReference>
<name>A0A1I7X0N2_HETBA</name>
<dbReference type="InterPro" id="IPR011009">
    <property type="entry name" value="Kinase-like_dom_sf"/>
</dbReference>
<dbReference type="AlphaFoldDB" id="A0A1I7X0N2"/>
<dbReference type="InterPro" id="IPR036871">
    <property type="entry name" value="PX_dom_sf"/>
</dbReference>
<dbReference type="GO" id="GO:0004672">
    <property type="term" value="F:protein kinase activity"/>
    <property type="evidence" value="ECO:0007669"/>
    <property type="project" value="InterPro"/>
</dbReference>
<evidence type="ECO:0000256" key="1">
    <source>
        <dbReference type="SAM" id="Phobius"/>
    </source>
</evidence>
<sequence>MIGGEEVFKNPLDGLDKIRDINSESVIPAEVDISMNAPSSRQSDALANDNRFHRTEEINVDLDLDNAILVDISDALSERDKVKYTVHTKTRLNDMRSETSVVREHDEFLWLHSVLEENENYAGFIVFLQRIAVHPVFRQDPNFRIFLQYEDDLSFIMLSVRGKNKKEVVESFWKRFTQSADEVLLSGQKDVDDFFEHERNYLVEYNTHIKEAASKAEKVIRLRKNSCESYAKIGDCLERIARSEPDKILARTLSRGSDGMHKLKKVVNCYISIYNVLNACIILIITRIFYIVVCDAWQTTKLLTKTWSAHVDVTRTFLRCYMYHFLCCLLPFFSYSFKFSCLYQCILFYFMLQAIGKEQAMYGVLDETTIATVLREVLKGLDYFHMSGQIHRDVKAGNILLADDGTVQIADFGVSGWLASSGGDLSRQVQCSV</sequence>
<dbReference type="PANTHER" id="PTHR45850">
    <property type="entry name" value="SORTING NEXIN FAMILY MEMBER"/>
    <property type="match status" value="1"/>
</dbReference>